<keyword evidence="3" id="KW-1185">Reference proteome</keyword>
<evidence type="ECO:0000313" key="2">
    <source>
        <dbReference type="EMBL" id="KAK7961965.1"/>
    </source>
</evidence>
<evidence type="ECO:0000256" key="1">
    <source>
        <dbReference type="SAM" id="MobiDB-lite"/>
    </source>
</evidence>
<comment type="caution">
    <text evidence="2">The sequence shown here is derived from an EMBL/GenBank/DDBJ whole genome shotgun (WGS) entry which is preliminary data.</text>
</comment>
<sequence length="371" mass="40444">MPSDTTLSPPNSSNNNNNSTQLDTNTLGHGGKDDGLGRLDTPWLNTMVDWDEMHQSDQNSLDSADVSGTVKYSLGPAEVLPDDFWSAMDWDGHVHQDETHGQFPTPPPQSTPHYSRCAGGSDSSCLSHHRNTAPDSSTPPECRVMQLSQLVARLQSQYRTSCDLMEKSGLVPDIGGVRRSSTSSNSPGMGSLFDDRAYRSMASWLLQMPTLHDAVAPSWGSHQLLDIVRGLSKVESDTMPLPALRDASTTSYDKVPATPGSAGGYAVTVTRHLILACHNLLLSAYVLLLAALQHDAQLLRSSAGDKPASLAEIRLVSIVQLCAYLIKQQEQATFAQHPTQAVATGGLRAMTRWRSYRRDWPVSARYYSSHD</sequence>
<dbReference type="EMBL" id="JAQQWE010000002">
    <property type="protein sequence ID" value="KAK7961965.1"/>
    <property type="molecule type" value="Genomic_DNA"/>
</dbReference>
<accession>A0ABR1QPV3</accession>
<proteinExistence type="predicted"/>
<evidence type="ECO:0000313" key="3">
    <source>
        <dbReference type="Proteomes" id="UP001391051"/>
    </source>
</evidence>
<organism evidence="2 3">
    <name type="scientific">Apiospora aurea</name>
    <dbReference type="NCBI Taxonomy" id="335848"/>
    <lineage>
        <taxon>Eukaryota</taxon>
        <taxon>Fungi</taxon>
        <taxon>Dikarya</taxon>
        <taxon>Ascomycota</taxon>
        <taxon>Pezizomycotina</taxon>
        <taxon>Sordariomycetes</taxon>
        <taxon>Xylariomycetidae</taxon>
        <taxon>Amphisphaeriales</taxon>
        <taxon>Apiosporaceae</taxon>
        <taxon>Apiospora</taxon>
    </lineage>
</organism>
<feature type="compositionally biased region" description="Low complexity" evidence="1">
    <location>
        <begin position="1"/>
        <end position="27"/>
    </location>
</feature>
<feature type="region of interest" description="Disordered" evidence="1">
    <location>
        <begin position="95"/>
        <end position="141"/>
    </location>
</feature>
<reference evidence="2 3" key="1">
    <citation type="submission" date="2023-01" db="EMBL/GenBank/DDBJ databases">
        <title>Analysis of 21 Apiospora genomes using comparative genomics revels a genus with tremendous synthesis potential of carbohydrate active enzymes and secondary metabolites.</title>
        <authorList>
            <person name="Sorensen T."/>
        </authorList>
    </citation>
    <scope>NUCLEOTIDE SEQUENCE [LARGE SCALE GENOMIC DNA]</scope>
    <source>
        <strain evidence="2 3">CBS 24483</strain>
    </source>
</reference>
<dbReference type="RefSeq" id="XP_066704076.1">
    <property type="nucleotide sequence ID" value="XM_066839012.1"/>
</dbReference>
<protein>
    <submittedName>
        <fullName evidence="2">Uncharacterized protein</fullName>
    </submittedName>
</protein>
<feature type="region of interest" description="Disordered" evidence="1">
    <location>
        <begin position="1"/>
        <end position="40"/>
    </location>
</feature>
<dbReference type="Proteomes" id="UP001391051">
    <property type="component" value="Unassembled WGS sequence"/>
</dbReference>
<name>A0ABR1QPV3_9PEZI</name>
<gene>
    <name evidence="2" type="ORF">PG986_002790</name>
</gene>
<dbReference type="GeneID" id="92072074"/>